<dbReference type="OrthoDB" id="5376710at2759"/>
<protein>
    <submittedName>
        <fullName evidence="2">Uncharacterized protein</fullName>
    </submittedName>
</protein>
<gene>
    <name evidence="2" type="ORF">BDV29DRAFT_200658</name>
</gene>
<dbReference type="AlphaFoldDB" id="A0A5N5WG26"/>
<feature type="region of interest" description="Disordered" evidence="1">
    <location>
        <begin position="235"/>
        <end position="268"/>
    </location>
</feature>
<keyword evidence="3" id="KW-1185">Reference proteome</keyword>
<feature type="compositionally biased region" description="Polar residues" evidence="1">
    <location>
        <begin position="37"/>
        <end position="54"/>
    </location>
</feature>
<evidence type="ECO:0000313" key="2">
    <source>
        <dbReference type="EMBL" id="KAB8067148.1"/>
    </source>
</evidence>
<proteinExistence type="predicted"/>
<organism evidence="2 3">
    <name type="scientific">Aspergillus leporis</name>
    <dbReference type="NCBI Taxonomy" id="41062"/>
    <lineage>
        <taxon>Eukaryota</taxon>
        <taxon>Fungi</taxon>
        <taxon>Dikarya</taxon>
        <taxon>Ascomycota</taxon>
        <taxon>Pezizomycotina</taxon>
        <taxon>Eurotiomycetes</taxon>
        <taxon>Eurotiomycetidae</taxon>
        <taxon>Eurotiales</taxon>
        <taxon>Aspergillaceae</taxon>
        <taxon>Aspergillus</taxon>
        <taxon>Aspergillus subgen. Circumdati</taxon>
    </lineage>
</organism>
<name>A0A5N5WG26_9EURO</name>
<accession>A0A5N5WG26</accession>
<feature type="region of interest" description="Disordered" evidence="1">
    <location>
        <begin position="285"/>
        <end position="333"/>
    </location>
</feature>
<feature type="region of interest" description="Disordered" evidence="1">
    <location>
        <begin position="1"/>
        <end position="54"/>
    </location>
</feature>
<sequence>MSKPNWPPQRLDKRAAFGQDSQQPQRSRKGSKEDDNLNGTTLNHQPNSSAGSSVFNLDSPTVVASSTGSSSILTGLGILGRSNIAAGFSDPDIHLSKVAEDYPAPLVPSSLHRAVSPCKSEASPGVLAYTGNLPRQVINKPLPPVPPLAPTRARGGKERALPVEPLPYHLAALDKAFERAGLVRDISPLALERPGNAGRQKAVPGVIGQDLPSVEAAGWAARLYQPWRAIGWLPRQRTDTAQSASRADTERTKPSKPNISANQPGFRPRTLGRLLQRLHLPWPSHRGLLRPDSSSTLPEPPSRNTIGEFPTRQSLSEPTPGTSTLPGTRPSRIHCRPVDRMRRVLSALVEERISVYLTGSAEIDQERHIHNLLQQAQQLLLDGLQQVPCEQGAVPLSLAPATHIRLPPPNINASIPSAPVIAPPRCSTHELDGRPLTPCVSSALGIPVMLRILWEINCLEDLFSMALVNREAYQAFKENELLLMKATLWKVSPPAWELLQVNEIHWERGPLAGSQSLEASLYLRHYTRNLYNLTRIKFLILDHCQAILRPDTIAVLRDPYSGLGTTVDAAIWRVWTFCHLFGSQKGREWDIVGQTRWLQGDTLGPDLPSVCCTSPDANDANTVLFIPPAGFAQGNQGELSKSELCKMVEIWTAIAALLDFLRDETGRARSVGIFDKAHVTTADTQQERSMLRAWLHFILTLGPTAVLELAPSGPYSDPDAAFQRASSYGWTDWTPPTPGSHPTGFLTGAIQTLLSTST</sequence>
<evidence type="ECO:0000256" key="1">
    <source>
        <dbReference type="SAM" id="MobiDB-lite"/>
    </source>
</evidence>
<evidence type="ECO:0000313" key="3">
    <source>
        <dbReference type="Proteomes" id="UP000326565"/>
    </source>
</evidence>
<reference evidence="2 3" key="1">
    <citation type="submission" date="2019-04" db="EMBL/GenBank/DDBJ databases">
        <title>Friends and foes A comparative genomics study of 23 Aspergillus species from section Flavi.</title>
        <authorList>
            <consortium name="DOE Joint Genome Institute"/>
            <person name="Kjaerbolling I."/>
            <person name="Vesth T."/>
            <person name="Frisvad J.C."/>
            <person name="Nybo J.L."/>
            <person name="Theobald S."/>
            <person name="Kildgaard S."/>
            <person name="Isbrandt T."/>
            <person name="Kuo A."/>
            <person name="Sato A."/>
            <person name="Lyhne E.K."/>
            <person name="Kogle M.E."/>
            <person name="Wiebenga A."/>
            <person name="Kun R.S."/>
            <person name="Lubbers R.J."/>
            <person name="Makela M.R."/>
            <person name="Barry K."/>
            <person name="Chovatia M."/>
            <person name="Clum A."/>
            <person name="Daum C."/>
            <person name="Haridas S."/>
            <person name="He G."/>
            <person name="LaButti K."/>
            <person name="Lipzen A."/>
            <person name="Mondo S."/>
            <person name="Riley R."/>
            <person name="Salamov A."/>
            <person name="Simmons B.A."/>
            <person name="Magnuson J.K."/>
            <person name="Henrissat B."/>
            <person name="Mortensen U.H."/>
            <person name="Larsen T.O."/>
            <person name="Devries R.P."/>
            <person name="Grigoriev I.V."/>
            <person name="Machida M."/>
            <person name="Baker S.E."/>
            <person name="Andersen M.R."/>
        </authorList>
    </citation>
    <scope>NUCLEOTIDE SEQUENCE [LARGE SCALE GENOMIC DNA]</scope>
    <source>
        <strain evidence="2 3">CBS 151.66</strain>
    </source>
</reference>
<dbReference type="EMBL" id="ML732554">
    <property type="protein sequence ID" value="KAB8067148.1"/>
    <property type="molecule type" value="Genomic_DNA"/>
</dbReference>
<feature type="compositionally biased region" description="Polar residues" evidence="1">
    <location>
        <begin position="292"/>
        <end position="326"/>
    </location>
</feature>
<dbReference type="Proteomes" id="UP000326565">
    <property type="component" value="Unassembled WGS sequence"/>
</dbReference>